<evidence type="ECO:0000256" key="2">
    <source>
        <dbReference type="SAM" id="Phobius"/>
    </source>
</evidence>
<keyword evidence="2" id="KW-0472">Membrane</keyword>
<feature type="transmembrane region" description="Helical" evidence="2">
    <location>
        <begin position="6"/>
        <end position="22"/>
    </location>
</feature>
<evidence type="ECO:0000256" key="1">
    <source>
        <dbReference type="SAM" id="Coils"/>
    </source>
</evidence>
<dbReference type="RefSeq" id="WP_200265706.1">
    <property type="nucleotide sequence ID" value="NZ_JAENHN010000002.1"/>
</dbReference>
<organism evidence="3 4">
    <name type="scientific">Clostridium yunnanense</name>
    <dbReference type="NCBI Taxonomy" id="2800325"/>
    <lineage>
        <taxon>Bacteria</taxon>
        <taxon>Bacillati</taxon>
        <taxon>Bacillota</taxon>
        <taxon>Clostridia</taxon>
        <taxon>Eubacteriales</taxon>
        <taxon>Clostridiaceae</taxon>
        <taxon>Clostridium</taxon>
    </lineage>
</organism>
<dbReference type="Proteomes" id="UP000596739">
    <property type="component" value="Unassembled WGS sequence"/>
</dbReference>
<name>A0ABS1EIL7_9CLOT</name>
<keyword evidence="4" id="KW-1185">Reference proteome</keyword>
<keyword evidence="2" id="KW-0812">Transmembrane</keyword>
<gene>
    <name evidence="3" type="ORF">JHL18_00655</name>
</gene>
<comment type="caution">
    <text evidence="3">The sequence shown here is derived from an EMBL/GenBank/DDBJ whole genome shotgun (WGS) entry which is preliminary data.</text>
</comment>
<accession>A0ABS1EIL7</accession>
<protein>
    <submittedName>
        <fullName evidence="3">Uncharacterized protein</fullName>
    </submittedName>
</protein>
<reference evidence="4" key="1">
    <citation type="submission" date="2021-01" db="EMBL/GenBank/DDBJ databases">
        <title>Genome public.</title>
        <authorList>
            <person name="Liu C."/>
            <person name="Sun Q."/>
        </authorList>
    </citation>
    <scope>NUCLEOTIDE SEQUENCE [LARGE SCALE GENOMIC DNA]</scope>
    <source>
        <strain evidence="4">YIM B02505</strain>
    </source>
</reference>
<sequence length="73" mass="8695">MIYSWLAMSITLNVMFFTVIYLKEKDRKEQIKEGLSNMQRLLGELENDLNKINLEFADGILEKLDEIEEELRK</sequence>
<evidence type="ECO:0000313" key="3">
    <source>
        <dbReference type="EMBL" id="MBK1809158.1"/>
    </source>
</evidence>
<dbReference type="EMBL" id="JAENHN010000002">
    <property type="protein sequence ID" value="MBK1809158.1"/>
    <property type="molecule type" value="Genomic_DNA"/>
</dbReference>
<keyword evidence="1" id="KW-0175">Coiled coil</keyword>
<feature type="coiled-coil region" evidence="1">
    <location>
        <begin position="28"/>
        <end position="55"/>
    </location>
</feature>
<evidence type="ECO:0000313" key="4">
    <source>
        <dbReference type="Proteomes" id="UP000596739"/>
    </source>
</evidence>
<proteinExistence type="predicted"/>
<keyword evidence="2" id="KW-1133">Transmembrane helix</keyword>